<protein>
    <submittedName>
        <fullName evidence="2">Uncharacterized protein</fullName>
    </submittedName>
</protein>
<dbReference type="Proteomes" id="UP001153076">
    <property type="component" value="Unassembled WGS sequence"/>
</dbReference>
<organism evidence="2 3">
    <name type="scientific">Carnegiea gigantea</name>
    <dbReference type="NCBI Taxonomy" id="171969"/>
    <lineage>
        <taxon>Eukaryota</taxon>
        <taxon>Viridiplantae</taxon>
        <taxon>Streptophyta</taxon>
        <taxon>Embryophyta</taxon>
        <taxon>Tracheophyta</taxon>
        <taxon>Spermatophyta</taxon>
        <taxon>Magnoliopsida</taxon>
        <taxon>eudicotyledons</taxon>
        <taxon>Gunneridae</taxon>
        <taxon>Pentapetalae</taxon>
        <taxon>Caryophyllales</taxon>
        <taxon>Cactineae</taxon>
        <taxon>Cactaceae</taxon>
        <taxon>Cactoideae</taxon>
        <taxon>Echinocereeae</taxon>
        <taxon>Carnegiea</taxon>
    </lineage>
</organism>
<sequence>MGNRENGVELLQRCRRDRRVLLKFVLSGGLIKNLVLPSGAVSLDDVDLDQVSVDYVLNCVEKGEIVDLSEAIKDYHDDSIKDYHDDSNFPIGSTTNFSLVTNPGTSGSPPRRAPPPVPGVAISPVLSCLSKSDLSVDDIEDFEDEDDMEQADRQRMPRRTPNEFRPCASITTFCNRQVPLMMASEKLLMRSF</sequence>
<feature type="compositionally biased region" description="Polar residues" evidence="1">
    <location>
        <begin position="94"/>
        <end position="105"/>
    </location>
</feature>
<reference evidence="2" key="1">
    <citation type="submission" date="2022-04" db="EMBL/GenBank/DDBJ databases">
        <title>Carnegiea gigantea Genome sequencing and assembly v2.</title>
        <authorList>
            <person name="Copetti D."/>
            <person name="Sanderson M.J."/>
            <person name="Burquez A."/>
            <person name="Wojciechowski M.F."/>
        </authorList>
    </citation>
    <scope>NUCLEOTIDE SEQUENCE</scope>
    <source>
        <strain evidence="2">SGP5-SGP5p</strain>
        <tissue evidence="2">Aerial part</tissue>
    </source>
</reference>
<accession>A0A9Q1JUD2</accession>
<feature type="region of interest" description="Disordered" evidence="1">
    <location>
        <begin position="141"/>
        <end position="162"/>
    </location>
</feature>
<comment type="caution">
    <text evidence="2">The sequence shown here is derived from an EMBL/GenBank/DDBJ whole genome shotgun (WGS) entry which is preliminary data.</text>
</comment>
<gene>
    <name evidence="2" type="ORF">Cgig2_022984</name>
</gene>
<dbReference type="OrthoDB" id="1743520at2759"/>
<dbReference type="EMBL" id="JAKOGI010000729">
    <property type="protein sequence ID" value="KAJ8431042.1"/>
    <property type="molecule type" value="Genomic_DNA"/>
</dbReference>
<feature type="region of interest" description="Disordered" evidence="1">
    <location>
        <begin position="94"/>
        <end position="117"/>
    </location>
</feature>
<evidence type="ECO:0000313" key="2">
    <source>
        <dbReference type="EMBL" id="KAJ8431042.1"/>
    </source>
</evidence>
<keyword evidence="3" id="KW-1185">Reference proteome</keyword>
<dbReference type="AlphaFoldDB" id="A0A9Q1JUD2"/>
<evidence type="ECO:0000256" key="1">
    <source>
        <dbReference type="SAM" id="MobiDB-lite"/>
    </source>
</evidence>
<evidence type="ECO:0000313" key="3">
    <source>
        <dbReference type="Proteomes" id="UP001153076"/>
    </source>
</evidence>
<name>A0A9Q1JUD2_9CARY</name>
<proteinExistence type="predicted"/>